<dbReference type="EMBL" id="AMZO01000049">
    <property type="protein sequence ID" value="ELR63184.1"/>
    <property type="molecule type" value="Genomic_DNA"/>
</dbReference>
<dbReference type="PATRIC" id="fig|1056511.3.peg.4832"/>
<dbReference type="OrthoDB" id="199953at2"/>
<comment type="caution">
    <text evidence="5">The sequence shown here is derived from an EMBL/GenBank/DDBJ whole genome shotgun (WGS) entry which is preliminary data.</text>
</comment>
<dbReference type="GO" id="GO:0005829">
    <property type="term" value="C:cytosol"/>
    <property type="evidence" value="ECO:0007669"/>
    <property type="project" value="TreeGrafter"/>
</dbReference>
<dbReference type="PRINTS" id="PR00146">
    <property type="entry name" value="DHPICSNTHASE"/>
</dbReference>
<dbReference type="RefSeq" id="WP_007471253.1">
    <property type="nucleotide sequence ID" value="NZ_AMZO01000049.1"/>
</dbReference>
<dbReference type="PANTHER" id="PTHR12128">
    <property type="entry name" value="DIHYDRODIPICOLINATE SYNTHASE"/>
    <property type="match status" value="1"/>
</dbReference>
<dbReference type="GO" id="GO:0008840">
    <property type="term" value="F:4-hydroxy-tetrahydrodipicolinate synthase activity"/>
    <property type="evidence" value="ECO:0007669"/>
    <property type="project" value="TreeGrafter"/>
</dbReference>
<dbReference type="AlphaFoldDB" id="L8J6F1"/>
<proteinExistence type="inferred from homology"/>
<dbReference type="CDD" id="cd00408">
    <property type="entry name" value="DHDPS-like"/>
    <property type="match status" value="1"/>
</dbReference>
<dbReference type="Proteomes" id="UP000011134">
    <property type="component" value="Unassembled WGS sequence"/>
</dbReference>
<comment type="similarity">
    <text evidence="1 3">Belongs to the DapA family.</text>
</comment>
<feature type="binding site" evidence="4">
    <location>
        <position position="213"/>
    </location>
    <ligand>
        <name>pyruvate</name>
        <dbReference type="ChEBI" id="CHEBI:15361"/>
    </ligand>
</feature>
<gene>
    <name evidence="5" type="ORF">C942_04019</name>
</gene>
<sequence length="305" mass="33647">MIKRLTPQALAGVNPIVAMPFTPQGAVDVRSFISMVEHLTATGCQGITLFGIASEFYKLTDDEKTMLAGLFVEMLTDSTVYSCISVTDHATEVAVSRARYYEQLGADSLMLLAPFFLKPTTAQVTEHICAVLEAVSVPVLVQYAPGETGLNIPPEAMAKISYRYPHAVFKVECNPPVEYTQALLAAKPDAVVLNGYAGLYMLDMLEAGGHGVMPGCSFTEVYVAIYRLFEQGEKAQARQLHKQLLTFIQRWMSHCEYIIKVEKQILAARGIIRSDYCRQPDYDSESSVEDVSVFLAQFGQYLEGG</sequence>
<evidence type="ECO:0000313" key="6">
    <source>
        <dbReference type="Proteomes" id="UP000011134"/>
    </source>
</evidence>
<keyword evidence="2 3" id="KW-0456">Lyase</keyword>
<evidence type="ECO:0000256" key="2">
    <source>
        <dbReference type="ARBA" id="ARBA00023239"/>
    </source>
</evidence>
<dbReference type="PANTHER" id="PTHR12128:SF66">
    <property type="entry name" value="4-HYDROXY-2-OXOGLUTARATE ALDOLASE, MITOCHONDRIAL"/>
    <property type="match status" value="1"/>
</dbReference>
<dbReference type="Pfam" id="PF00701">
    <property type="entry name" value="DHDPS"/>
    <property type="match status" value="1"/>
</dbReference>
<dbReference type="Gene3D" id="3.20.20.70">
    <property type="entry name" value="Aldolase class I"/>
    <property type="match status" value="1"/>
</dbReference>
<dbReference type="InterPro" id="IPR013785">
    <property type="entry name" value="Aldolase_TIM"/>
</dbReference>
<dbReference type="SUPFAM" id="SSF51569">
    <property type="entry name" value="Aldolase"/>
    <property type="match status" value="1"/>
</dbReference>
<organism evidence="5 6">
    <name type="scientific">Photobacterium marinum</name>
    <dbReference type="NCBI Taxonomy" id="1056511"/>
    <lineage>
        <taxon>Bacteria</taxon>
        <taxon>Pseudomonadati</taxon>
        <taxon>Pseudomonadota</taxon>
        <taxon>Gammaproteobacteria</taxon>
        <taxon>Vibrionales</taxon>
        <taxon>Vibrionaceae</taxon>
        <taxon>Photobacterium</taxon>
    </lineage>
</organism>
<evidence type="ECO:0000256" key="4">
    <source>
        <dbReference type="PIRSR" id="PIRSR001365-2"/>
    </source>
</evidence>
<evidence type="ECO:0000256" key="1">
    <source>
        <dbReference type="ARBA" id="ARBA00007592"/>
    </source>
</evidence>
<dbReference type="InterPro" id="IPR002220">
    <property type="entry name" value="DapA-like"/>
</dbReference>
<dbReference type="PIRSF" id="PIRSF001365">
    <property type="entry name" value="DHDPS"/>
    <property type="match status" value="1"/>
</dbReference>
<accession>L8J6F1</accession>
<name>L8J6F1_9GAMM</name>
<keyword evidence="6" id="KW-1185">Reference proteome</keyword>
<evidence type="ECO:0000313" key="5">
    <source>
        <dbReference type="EMBL" id="ELR63184.1"/>
    </source>
</evidence>
<reference evidence="5 6" key="1">
    <citation type="submission" date="2012-12" db="EMBL/GenBank/DDBJ databases">
        <title>Genome Assembly of Photobacterium sp. AK15.</title>
        <authorList>
            <person name="Khatri I."/>
            <person name="Vaidya B."/>
            <person name="Srinivas T.N.R."/>
            <person name="Subramanian S."/>
            <person name="Pinnaka A."/>
        </authorList>
    </citation>
    <scope>NUCLEOTIDE SEQUENCE [LARGE SCALE GENOMIC DNA]</scope>
    <source>
        <strain evidence="5 6">AK15</strain>
    </source>
</reference>
<protein>
    <submittedName>
        <fullName evidence="5">Dihydrodipicolinate synthase</fullName>
    </submittedName>
</protein>
<evidence type="ECO:0000256" key="3">
    <source>
        <dbReference type="PIRNR" id="PIRNR001365"/>
    </source>
</evidence>
<dbReference type="SMART" id="SM01130">
    <property type="entry name" value="DHDPS"/>
    <property type="match status" value="1"/>
</dbReference>